<dbReference type="InterPro" id="IPR036388">
    <property type="entry name" value="WH-like_DNA-bd_sf"/>
</dbReference>
<keyword evidence="3" id="KW-0010">Activator</keyword>
<protein>
    <submittedName>
        <fullName evidence="7">Crp/Fnr family transcriptional regulator</fullName>
    </submittedName>
</protein>
<evidence type="ECO:0000256" key="2">
    <source>
        <dbReference type="ARBA" id="ARBA00023125"/>
    </source>
</evidence>
<evidence type="ECO:0000259" key="5">
    <source>
        <dbReference type="PROSITE" id="PS50042"/>
    </source>
</evidence>
<dbReference type="GO" id="GO:0003700">
    <property type="term" value="F:DNA-binding transcription factor activity"/>
    <property type="evidence" value="ECO:0007669"/>
    <property type="project" value="TreeGrafter"/>
</dbReference>
<dbReference type="RefSeq" id="WP_066092751.1">
    <property type="nucleotide sequence ID" value="NZ_CP126114.1"/>
</dbReference>
<dbReference type="AlphaFoldDB" id="A0AA95SG58"/>
<dbReference type="KEGG" id="nnv:QNH39_24700"/>
<evidence type="ECO:0000313" key="8">
    <source>
        <dbReference type="Proteomes" id="UP001178288"/>
    </source>
</evidence>
<accession>A0AA95SG58</accession>
<gene>
    <name evidence="7" type="ORF">QNH39_24700</name>
</gene>
<dbReference type="InterPro" id="IPR036390">
    <property type="entry name" value="WH_DNA-bd_sf"/>
</dbReference>
<evidence type="ECO:0000256" key="4">
    <source>
        <dbReference type="ARBA" id="ARBA00023163"/>
    </source>
</evidence>
<dbReference type="SUPFAM" id="SSF46785">
    <property type="entry name" value="Winged helix' DNA-binding domain"/>
    <property type="match status" value="1"/>
</dbReference>
<dbReference type="SMART" id="SM00100">
    <property type="entry name" value="cNMP"/>
    <property type="match status" value="1"/>
</dbReference>
<proteinExistence type="predicted"/>
<dbReference type="PROSITE" id="PS50042">
    <property type="entry name" value="CNMP_BINDING_3"/>
    <property type="match status" value="1"/>
</dbReference>
<dbReference type="PANTHER" id="PTHR24567:SF26">
    <property type="entry name" value="REGULATORY PROTEIN YEIL"/>
    <property type="match status" value="1"/>
</dbReference>
<dbReference type="Proteomes" id="UP001178288">
    <property type="component" value="Chromosome"/>
</dbReference>
<name>A0AA95SG58_9BACI</name>
<dbReference type="InterPro" id="IPR014710">
    <property type="entry name" value="RmlC-like_jellyroll"/>
</dbReference>
<dbReference type="PROSITE" id="PS51063">
    <property type="entry name" value="HTH_CRP_2"/>
    <property type="match status" value="1"/>
</dbReference>
<dbReference type="SUPFAM" id="SSF51206">
    <property type="entry name" value="cAMP-binding domain-like"/>
    <property type="match status" value="1"/>
</dbReference>
<dbReference type="InterPro" id="IPR050397">
    <property type="entry name" value="Env_Response_Regulators"/>
</dbReference>
<dbReference type="GO" id="GO:0005829">
    <property type="term" value="C:cytosol"/>
    <property type="evidence" value="ECO:0007669"/>
    <property type="project" value="TreeGrafter"/>
</dbReference>
<evidence type="ECO:0000256" key="1">
    <source>
        <dbReference type="ARBA" id="ARBA00023015"/>
    </source>
</evidence>
<dbReference type="GO" id="GO:0003677">
    <property type="term" value="F:DNA binding"/>
    <property type="evidence" value="ECO:0007669"/>
    <property type="project" value="UniProtKB-KW"/>
</dbReference>
<keyword evidence="1" id="KW-0805">Transcription regulation</keyword>
<evidence type="ECO:0000259" key="6">
    <source>
        <dbReference type="PROSITE" id="PS51063"/>
    </source>
</evidence>
<evidence type="ECO:0000256" key="3">
    <source>
        <dbReference type="ARBA" id="ARBA00023159"/>
    </source>
</evidence>
<dbReference type="SMART" id="SM00419">
    <property type="entry name" value="HTH_CRP"/>
    <property type="match status" value="1"/>
</dbReference>
<dbReference type="Pfam" id="PF13545">
    <property type="entry name" value="HTH_Crp_2"/>
    <property type="match status" value="1"/>
</dbReference>
<organism evidence="7 8">
    <name type="scientific">Neobacillus novalis</name>
    <dbReference type="NCBI Taxonomy" id="220687"/>
    <lineage>
        <taxon>Bacteria</taxon>
        <taxon>Bacillati</taxon>
        <taxon>Bacillota</taxon>
        <taxon>Bacilli</taxon>
        <taxon>Bacillales</taxon>
        <taxon>Bacillaceae</taxon>
        <taxon>Neobacillus</taxon>
    </lineage>
</organism>
<feature type="domain" description="Cyclic nucleotide-binding" evidence="5">
    <location>
        <begin position="24"/>
        <end position="76"/>
    </location>
</feature>
<dbReference type="EMBL" id="CP126114">
    <property type="protein sequence ID" value="WHY85766.1"/>
    <property type="molecule type" value="Genomic_DNA"/>
</dbReference>
<dbReference type="InterPro" id="IPR018490">
    <property type="entry name" value="cNMP-bd_dom_sf"/>
</dbReference>
<keyword evidence="8" id="KW-1185">Reference proteome</keyword>
<keyword evidence="4" id="KW-0804">Transcription</keyword>
<dbReference type="Gene3D" id="1.10.10.10">
    <property type="entry name" value="Winged helix-like DNA-binding domain superfamily/Winged helix DNA-binding domain"/>
    <property type="match status" value="1"/>
</dbReference>
<reference evidence="7" key="1">
    <citation type="submission" date="2023-05" db="EMBL/GenBank/DDBJ databases">
        <title>Comparative genomics of Bacillaceae isolates and their secondary metabolite potential.</title>
        <authorList>
            <person name="Song L."/>
            <person name="Nielsen L.J."/>
            <person name="Mohite O."/>
            <person name="Xu X."/>
            <person name="Weber T."/>
            <person name="Kovacs A.T."/>
        </authorList>
    </citation>
    <scope>NUCLEOTIDE SEQUENCE</scope>
    <source>
        <strain evidence="7">XLM17</strain>
    </source>
</reference>
<dbReference type="Gene3D" id="2.60.120.10">
    <property type="entry name" value="Jelly Rolls"/>
    <property type="match status" value="1"/>
</dbReference>
<dbReference type="InterPro" id="IPR012318">
    <property type="entry name" value="HTH_CRP"/>
</dbReference>
<dbReference type="PANTHER" id="PTHR24567">
    <property type="entry name" value="CRP FAMILY TRANSCRIPTIONAL REGULATORY PROTEIN"/>
    <property type="match status" value="1"/>
</dbReference>
<evidence type="ECO:0000313" key="7">
    <source>
        <dbReference type="EMBL" id="WHY85766.1"/>
    </source>
</evidence>
<keyword evidence="2" id="KW-0238">DNA-binding</keyword>
<dbReference type="CDD" id="cd00038">
    <property type="entry name" value="CAP_ED"/>
    <property type="match status" value="1"/>
</dbReference>
<sequence length="218" mass="25029">MNTLANDISLSWENYITYGKRIFFKEKSIIFKQGDTGTGFYYVKKGLIKIVSEKSEKNERILDIAGPGLLIGEQTMDHLPYYSTAISHVDSVLYYFSEKDYEEMTQKDPNVIALLAHSLILKHRLLLNNINAKSADTDYQIAHSLLYLMESYKSKEINFTQQELSHYVGLTRITVYKVLKRWASDGILSIKNRKIFITDTNALIEKLLNKDSLSNAVV</sequence>
<dbReference type="Pfam" id="PF00027">
    <property type="entry name" value="cNMP_binding"/>
    <property type="match status" value="1"/>
</dbReference>
<feature type="domain" description="HTH crp-type" evidence="6">
    <location>
        <begin position="135"/>
        <end position="201"/>
    </location>
</feature>
<dbReference type="InterPro" id="IPR000595">
    <property type="entry name" value="cNMP-bd_dom"/>
</dbReference>